<keyword evidence="2" id="KW-1185">Reference proteome</keyword>
<gene>
    <name evidence="1" type="ORF">DFE_2923</name>
</gene>
<organism evidence="1 2">
    <name type="scientific">Desulfovibrio ferrophilus</name>
    <dbReference type="NCBI Taxonomy" id="241368"/>
    <lineage>
        <taxon>Bacteria</taxon>
        <taxon>Pseudomonadati</taxon>
        <taxon>Thermodesulfobacteriota</taxon>
        <taxon>Desulfovibrionia</taxon>
        <taxon>Desulfovibrionales</taxon>
        <taxon>Desulfovibrionaceae</taxon>
        <taxon>Desulfovibrio</taxon>
    </lineage>
</organism>
<dbReference type="RefSeq" id="WP_172961776.1">
    <property type="nucleotide sequence ID" value="NZ_AP017378.1"/>
</dbReference>
<dbReference type="KEGG" id="dfl:DFE_2923"/>
<protein>
    <submittedName>
        <fullName evidence="1">PilZ domain protein</fullName>
    </submittedName>
</protein>
<proteinExistence type="predicted"/>
<reference evidence="1 2" key="1">
    <citation type="journal article" date="2018" name="Sci. Adv.">
        <title>Multi-heme cytochromes provide a pathway for survival in energy-limited environments.</title>
        <authorList>
            <person name="Deng X."/>
            <person name="Dohmae N."/>
            <person name="Nealson K.H."/>
            <person name="Hashimoto K."/>
            <person name="Okamoto A."/>
        </authorList>
    </citation>
    <scope>NUCLEOTIDE SEQUENCE [LARGE SCALE GENOMIC DNA]</scope>
    <source>
        <strain evidence="1 2">IS5</strain>
    </source>
</reference>
<evidence type="ECO:0000313" key="1">
    <source>
        <dbReference type="EMBL" id="BBD09649.1"/>
    </source>
</evidence>
<dbReference type="Proteomes" id="UP000269883">
    <property type="component" value="Chromosome"/>
</dbReference>
<sequence length="47" mass="5227">MLPNTRQPLNHLAATVCWTNNDEFGVAFNPELEISTAELQALIDART</sequence>
<evidence type="ECO:0000313" key="2">
    <source>
        <dbReference type="Proteomes" id="UP000269883"/>
    </source>
</evidence>
<accession>A0A2Z6B2A5</accession>
<name>A0A2Z6B2A5_9BACT</name>
<dbReference type="AlphaFoldDB" id="A0A2Z6B2A5"/>
<dbReference type="EMBL" id="AP017378">
    <property type="protein sequence ID" value="BBD09649.1"/>
    <property type="molecule type" value="Genomic_DNA"/>
</dbReference>